<evidence type="ECO:0000313" key="2">
    <source>
        <dbReference type="EMBL" id="KIM54623.1"/>
    </source>
</evidence>
<name>A0A0C2YYG0_9AGAM</name>
<keyword evidence="1" id="KW-0732">Signal</keyword>
<sequence length="124" mass="14162">MASPGLSISLISFLSHLSMASEIKVGKREHLEVLIRKLLRRGVDMSPLSHVQTKYARSVAVNVLSAGPIYRKHKSPSRNTGTFLTVHRIRFLDKSRFIFFRNWSRCTYESFHQPAPSPILRARA</sequence>
<reference evidence="3" key="2">
    <citation type="submission" date="2015-01" db="EMBL/GenBank/DDBJ databases">
        <title>Evolutionary Origins and Diversification of the Mycorrhizal Mutualists.</title>
        <authorList>
            <consortium name="DOE Joint Genome Institute"/>
            <consortium name="Mycorrhizal Genomics Consortium"/>
            <person name="Kohler A."/>
            <person name="Kuo A."/>
            <person name="Nagy L.G."/>
            <person name="Floudas D."/>
            <person name="Copeland A."/>
            <person name="Barry K.W."/>
            <person name="Cichocki N."/>
            <person name="Veneault-Fourrey C."/>
            <person name="LaButti K."/>
            <person name="Lindquist E.A."/>
            <person name="Lipzen A."/>
            <person name="Lundell T."/>
            <person name="Morin E."/>
            <person name="Murat C."/>
            <person name="Riley R."/>
            <person name="Ohm R."/>
            <person name="Sun H."/>
            <person name="Tunlid A."/>
            <person name="Henrissat B."/>
            <person name="Grigoriev I.V."/>
            <person name="Hibbett D.S."/>
            <person name="Martin F."/>
        </authorList>
    </citation>
    <scope>NUCLEOTIDE SEQUENCE [LARGE SCALE GENOMIC DNA]</scope>
    <source>
        <strain evidence="3">Foug A</strain>
    </source>
</reference>
<feature type="signal peptide" evidence="1">
    <location>
        <begin position="1"/>
        <end position="20"/>
    </location>
</feature>
<reference evidence="2 3" key="1">
    <citation type="submission" date="2014-04" db="EMBL/GenBank/DDBJ databases">
        <authorList>
            <consortium name="DOE Joint Genome Institute"/>
            <person name="Kuo A."/>
            <person name="Kohler A."/>
            <person name="Nagy L.G."/>
            <person name="Floudas D."/>
            <person name="Copeland A."/>
            <person name="Barry K.W."/>
            <person name="Cichocki N."/>
            <person name="Veneault-Fourrey C."/>
            <person name="LaButti K."/>
            <person name="Lindquist E.A."/>
            <person name="Lipzen A."/>
            <person name="Lundell T."/>
            <person name="Morin E."/>
            <person name="Murat C."/>
            <person name="Sun H."/>
            <person name="Tunlid A."/>
            <person name="Henrissat B."/>
            <person name="Grigoriev I.V."/>
            <person name="Hibbett D.S."/>
            <person name="Martin F."/>
            <person name="Nordberg H.P."/>
            <person name="Cantor M.N."/>
            <person name="Hua S.X."/>
        </authorList>
    </citation>
    <scope>NUCLEOTIDE SEQUENCE [LARGE SCALE GENOMIC DNA]</scope>
    <source>
        <strain evidence="2 3">Foug A</strain>
    </source>
</reference>
<dbReference type="HOGENOM" id="CLU_2005256_0_0_1"/>
<evidence type="ECO:0000313" key="3">
    <source>
        <dbReference type="Proteomes" id="UP000053989"/>
    </source>
</evidence>
<feature type="chain" id="PRO_5002174781" evidence="1">
    <location>
        <begin position="21"/>
        <end position="124"/>
    </location>
</feature>
<dbReference type="Proteomes" id="UP000053989">
    <property type="component" value="Unassembled WGS sequence"/>
</dbReference>
<organism evidence="2 3">
    <name type="scientific">Scleroderma citrinum Foug A</name>
    <dbReference type="NCBI Taxonomy" id="1036808"/>
    <lineage>
        <taxon>Eukaryota</taxon>
        <taxon>Fungi</taxon>
        <taxon>Dikarya</taxon>
        <taxon>Basidiomycota</taxon>
        <taxon>Agaricomycotina</taxon>
        <taxon>Agaricomycetes</taxon>
        <taxon>Agaricomycetidae</taxon>
        <taxon>Boletales</taxon>
        <taxon>Sclerodermatineae</taxon>
        <taxon>Sclerodermataceae</taxon>
        <taxon>Scleroderma</taxon>
    </lineage>
</organism>
<evidence type="ECO:0000256" key="1">
    <source>
        <dbReference type="SAM" id="SignalP"/>
    </source>
</evidence>
<protein>
    <submittedName>
        <fullName evidence="2">Uncharacterized protein</fullName>
    </submittedName>
</protein>
<dbReference type="InParanoid" id="A0A0C2YYG0"/>
<dbReference type="EMBL" id="KN822151">
    <property type="protein sequence ID" value="KIM54623.1"/>
    <property type="molecule type" value="Genomic_DNA"/>
</dbReference>
<proteinExistence type="predicted"/>
<dbReference type="AlphaFoldDB" id="A0A0C2YYG0"/>
<accession>A0A0C2YYG0</accession>
<keyword evidence="3" id="KW-1185">Reference proteome</keyword>
<gene>
    <name evidence="2" type="ORF">SCLCIDRAFT_350480</name>
</gene>